<evidence type="ECO:0008006" key="3">
    <source>
        <dbReference type="Google" id="ProtNLM"/>
    </source>
</evidence>
<name>A0A098S0A1_9BACT</name>
<gene>
    <name evidence="1" type="ORF">IX84_25940</name>
</gene>
<dbReference type="STRING" id="1524460.IX84_25940"/>
<dbReference type="Proteomes" id="UP000029736">
    <property type="component" value="Unassembled WGS sequence"/>
</dbReference>
<dbReference type="EMBL" id="JPOS01000084">
    <property type="protein sequence ID" value="KGE85556.1"/>
    <property type="molecule type" value="Genomic_DNA"/>
</dbReference>
<accession>A0A098S0A1</accession>
<dbReference type="OrthoDB" id="9800698at2"/>
<evidence type="ECO:0000313" key="2">
    <source>
        <dbReference type="Proteomes" id="UP000029736"/>
    </source>
</evidence>
<dbReference type="AlphaFoldDB" id="A0A098S0A1"/>
<comment type="caution">
    <text evidence="1">The sequence shown here is derived from an EMBL/GenBank/DDBJ whole genome shotgun (WGS) entry which is preliminary data.</text>
</comment>
<dbReference type="Gene3D" id="3.40.50.300">
    <property type="entry name" value="P-loop containing nucleotide triphosphate hydrolases"/>
    <property type="match status" value="1"/>
</dbReference>
<reference evidence="1 2" key="1">
    <citation type="journal article" date="2014" name="Int. J. Syst. Evol. Microbiol.">
        <title>Phaeodactylibacter xiamenensis gen. nov., sp. nov., a member of the family Saprospiraceae isolated from the marine alga Phaeodactylum tricornutum.</title>
        <authorList>
            <person name="Chen Z.Jr."/>
            <person name="Lei X."/>
            <person name="Lai Q."/>
            <person name="Li Y."/>
            <person name="Zhang B."/>
            <person name="Zhang J."/>
            <person name="Zhang H."/>
            <person name="Yang L."/>
            <person name="Zheng W."/>
            <person name="Tian Y."/>
            <person name="Yu Z."/>
            <person name="Xu H.Jr."/>
            <person name="Zheng T."/>
        </authorList>
    </citation>
    <scope>NUCLEOTIDE SEQUENCE [LARGE SCALE GENOMIC DNA]</scope>
    <source>
        <strain evidence="1 2">KD52</strain>
    </source>
</reference>
<organism evidence="1 2">
    <name type="scientific">Phaeodactylibacter xiamenensis</name>
    <dbReference type="NCBI Taxonomy" id="1524460"/>
    <lineage>
        <taxon>Bacteria</taxon>
        <taxon>Pseudomonadati</taxon>
        <taxon>Bacteroidota</taxon>
        <taxon>Saprospiria</taxon>
        <taxon>Saprospirales</taxon>
        <taxon>Haliscomenobacteraceae</taxon>
        <taxon>Phaeodactylibacter</taxon>
    </lineage>
</organism>
<dbReference type="SUPFAM" id="SSF52540">
    <property type="entry name" value="P-loop containing nucleoside triphosphate hydrolases"/>
    <property type="match status" value="1"/>
</dbReference>
<dbReference type="RefSeq" id="WP_044227408.1">
    <property type="nucleotide sequence ID" value="NZ_JBKAGJ010000003.1"/>
</dbReference>
<evidence type="ECO:0000313" key="1">
    <source>
        <dbReference type="EMBL" id="KGE85556.1"/>
    </source>
</evidence>
<dbReference type="InterPro" id="IPR027417">
    <property type="entry name" value="P-loop_NTPase"/>
</dbReference>
<proteinExistence type="predicted"/>
<keyword evidence="2" id="KW-1185">Reference proteome</keyword>
<sequence length="273" mass="31039">MDNSTGKNIILTGPPRSGTTLSCFLLNQLPNTITLHEPMNLGMFQSQEQGLEETQQFFAAMRQSLLTEGKALSKVKAGAIPSNPFGKAEEGKRASLVKKDWIHFEKPLQEDFTLVIKQNAHFTFLLEPLNLLYPLYTIIRNPVSTIASWNTIQAPVSKGNLTVLKGLRPALFEELERIPDLLDRQVRLLHELYLPYLLLRKEQLIRYEDIVQSNGAELGKIVPSAANIDHPLESKNRNQLYDESLRSAIFERLVRFGGCYMDYYHEEQLAQAI</sequence>
<protein>
    <recommendedName>
        <fullName evidence="3">Sulfotransferase domain-containing protein</fullName>
    </recommendedName>
</protein>